<reference evidence="2 3" key="1">
    <citation type="journal article" date="2018" name="Elife">
        <title>Discovery and characterization of a prevalent human gut bacterial enzyme sufficient for the inactivation of a family of plant toxins.</title>
        <authorList>
            <person name="Koppel N."/>
            <person name="Bisanz J.E."/>
            <person name="Pandelia M.E."/>
            <person name="Turnbaugh P.J."/>
            <person name="Balskus E.P."/>
        </authorList>
    </citation>
    <scope>NUCLEOTIDE SEQUENCE [LARGE SCALE GENOMIC DNA]</scope>
    <source>
        <strain evidence="2 3">OB21 GAM31</strain>
    </source>
</reference>
<dbReference type="PANTHER" id="PTHR34227">
    <property type="entry name" value="CHAPERONE PROTEIN YCDY"/>
    <property type="match status" value="1"/>
</dbReference>
<evidence type="ECO:0008006" key="4">
    <source>
        <dbReference type="Google" id="ProtNLM"/>
    </source>
</evidence>
<dbReference type="EMBL" id="PPTO01000009">
    <property type="protein sequence ID" value="RDB58186.1"/>
    <property type="molecule type" value="Genomic_DNA"/>
</dbReference>
<dbReference type="InterPro" id="IPR036411">
    <property type="entry name" value="TorD-like_sf"/>
</dbReference>
<keyword evidence="1" id="KW-0143">Chaperone</keyword>
<evidence type="ECO:0000313" key="3">
    <source>
        <dbReference type="Proteomes" id="UP000253975"/>
    </source>
</evidence>
<dbReference type="SUPFAM" id="SSF89155">
    <property type="entry name" value="TorD-like"/>
    <property type="match status" value="1"/>
</dbReference>
<evidence type="ECO:0000256" key="1">
    <source>
        <dbReference type="ARBA" id="ARBA00023186"/>
    </source>
</evidence>
<dbReference type="RefSeq" id="WP_114615695.1">
    <property type="nucleotide sequence ID" value="NZ_PPTO01000009.1"/>
</dbReference>
<proteinExistence type="predicted"/>
<organism evidence="2 3">
    <name type="scientific">Slackia isoflavoniconvertens</name>
    <dbReference type="NCBI Taxonomy" id="572010"/>
    <lineage>
        <taxon>Bacteria</taxon>
        <taxon>Bacillati</taxon>
        <taxon>Actinomycetota</taxon>
        <taxon>Coriobacteriia</taxon>
        <taxon>Eggerthellales</taxon>
        <taxon>Eggerthellaceae</taxon>
        <taxon>Slackia</taxon>
    </lineage>
</organism>
<name>A0A369LIY1_9ACTN</name>
<dbReference type="Pfam" id="PF02613">
    <property type="entry name" value="Nitrate_red_del"/>
    <property type="match status" value="1"/>
</dbReference>
<accession>A0A369LIY1</accession>
<protein>
    <recommendedName>
        <fullName evidence="4">Molecular chaperone TorD</fullName>
    </recommendedName>
</protein>
<dbReference type="Gene3D" id="1.10.3480.10">
    <property type="entry name" value="TorD-like"/>
    <property type="match status" value="1"/>
</dbReference>
<gene>
    <name evidence="2" type="ORF">C1881_06350</name>
</gene>
<dbReference type="Proteomes" id="UP000253975">
    <property type="component" value="Unassembled WGS sequence"/>
</dbReference>
<comment type="caution">
    <text evidence="2">The sequence shown here is derived from an EMBL/GenBank/DDBJ whole genome shotgun (WGS) entry which is preliminary data.</text>
</comment>
<dbReference type="AlphaFoldDB" id="A0A369LIY1"/>
<sequence length="253" mass="28068">MNENTIERIGMALADRAYAYRLFHVALGAEPNAEELDVLASEQTRAVFGRLAGSDVAKAKRLATRDEGLKVDSTCSDALTRMAELCAVLGERQANDSAYADAMKVAFNKLFMVPGGSYVYPWESPYLGKDATLFKESTLDVRERYAKYGFEAEMKGHFPEDHIAMMMQFLACLADESYEAFADGDDARVRELLGAQQAFVLAHVGEWLEAFNEELYRKDESGVFFQIVESLRAFVACDVDFVGELVASGELEG</sequence>
<dbReference type="InterPro" id="IPR020945">
    <property type="entry name" value="DMSO/NO3_reduct_chaperone"/>
</dbReference>
<dbReference type="InterPro" id="IPR050289">
    <property type="entry name" value="TorD/DmsD_chaperones"/>
</dbReference>
<dbReference type="PANTHER" id="PTHR34227:SF1">
    <property type="entry name" value="DIMETHYL SULFOXIDE REDUCTASE CHAPERONE-RELATED"/>
    <property type="match status" value="1"/>
</dbReference>
<evidence type="ECO:0000313" key="2">
    <source>
        <dbReference type="EMBL" id="RDB58186.1"/>
    </source>
</evidence>